<keyword evidence="3" id="KW-1185">Reference proteome</keyword>
<proteinExistence type="predicted"/>
<dbReference type="Proteomes" id="UP000027138">
    <property type="component" value="Unassembled WGS sequence"/>
</dbReference>
<accession>A0A067JM86</accession>
<reference evidence="2 3" key="1">
    <citation type="journal article" date="2014" name="PLoS ONE">
        <title>Global Analysis of Gene Expression Profiles in Physic Nut (Jatropha curcas L.) Seedlings Exposed to Salt Stress.</title>
        <authorList>
            <person name="Zhang L."/>
            <person name="Zhang C."/>
            <person name="Wu P."/>
            <person name="Chen Y."/>
            <person name="Li M."/>
            <person name="Jiang H."/>
            <person name="Wu G."/>
        </authorList>
    </citation>
    <scope>NUCLEOTIDE SEQUENCE [LARGE SCALE GENOMIC DNA]</scope>
    <source>
        <strain evidence="3">cv. GZQX0401</strain>
        <tissue evidence="2">Young leaves</tissue>
    </source>
</reference>
<name>A0A067JM86_JATCU</name>
<gene>
    <name evidence="2" type="ORF">JCGZ_21581</name>
</gene>
<organism evidence="2 3">
    <name type="scientific">Jatropha curcas</name>
    <name type="common">Barbados nut</name>
    <dbReference type="NCBI Taxonomy" id="180498"/>
    <lineage>
        <taxon>Eukaryota</taxon>
        <taxon>Viridiplantae</taxon>
        <taxon>Streptophyta</taxon>
        <taxon>Embryophyta</taxon>
        <taxon>Tracheophyta</taxon>
        <taxon>Spermatophyta</taxon>
        <taxon>Magnoliopsida</taxon>
        <taxon>eudicotyledons</taxon>
        <taxon>Gunneridae</taxon>
        <taxon>Pentapetalae</taxon>
        <taxon>rosids</taxon>
        <taxon>fabids</taxon>
        <taxon>Malpighiales</taxon>
        <taxon>Euphorbiaceae</taxon>
        <taxon>Crotonoideae</taxon>
        <taxon>Jatropheae</taxon>
        <taxon>Jatropha</taxon>
    </lineage>
</organism>
<feature type="signal peptide" evidence="1">
    <location>
        <begin position="1"/>
        <end position="27"/>
    </location>
</feature>
<evidence type="ECO:0000313" key="3">
    <source>
        <dbReference type="Proteomes" id="UP000027138"/>
    </source>
</evidence>
<keyword evidence="1" id="KW-0732">Signal</keyword>
<dbReference type="AlphaFoldDB" id="A0A067JM86"/>
<sequence>MTEICSTTQDLILLALAWLELKRIVVGEVARGNGRAQPVDPWLVSLEEQRNDESTVPNAANRDLSSSFYCANRKQKRECEKGRDRSFIANRWYWSR</sequence>
<dbReference type="EMBL" id="KK915662">
    <property type="protein sequence ID" value="KDP21110.1"/>
    <property type="molecule type" value="Genomic_DNA"/>
</dbReference>
<evidence type="ECO:0000313" key="2">
    <source>
        <dbReference type="EMBL" id="KDP21110.1"/>
    </source>
</evidence>
<evidence type="ECO:0000256" key="1">
    <source>
        <dbReference type="SAM" id="SignalP"/>
    </source>
</evidence>
<feature type="chain" id="PRO_5001638789" evidence="1">
    <location>
        <begin position="28"/>
        <end position="96"/>
    </location>
</feature>
<protein>
    <submittedName>
        <fullName evidence="2">Uncharacterized protein</fullName>
    </submittedName>
</protein>